<protein>
    <recommendedName>
        <fullName evidence="5">Pilus assembly protein, PilO</fullName>
    </recommendedName>
</protein>
<dbReference type="EMBL" id="FXTI01000010">
    <property type="protein sequence ID" value="SMO85817.1"/>
    <property type="molecule type" value="Genomic_DNA"/>
</dbReference>
<sequence length="267" mass="30885">MIWNRKPKPYRPIGRWKNGKTLFFIWAGGTILILLATLTALYPFLSTARQVQAEEAEIKAFKEKHHKILHPEWQPPVKPTEGELSALQEKVPLEAEPARLIIQLQKAVKDSGAKWVEFRTAEDISNLQKREEEDGENLQKKREQMIPLLPRDSHLHPYWADLYVEGTESELLSLFGTLHQMQRIISVQGWEYIANDKKPGKIRIRLVWYVYQDSKLKGLPTLPDLQIPKTDESEERDETSSEKKETTDDETFSQESDGTGQPDIKTE</sequence>
<keyword evidence="2" id="KW-0812">Transmembrane</keyword>
<feature type="region of interest" description="Disordered" evidence="1">
    <location>
        <begin position="220"/>
        <end position="267"/>
    </location>
</feature>
<evidence type="ECO:0008006" key="5">
    <source>
        <dbReference type="Google" id="ProtNLM"/>
    </source>
</evidence>
<gene>
    <name evidence="3" type="ORF">SAMN06264849_11049</name>
</gene>
<accession>A0A521EPH0</accession>
<organism evidence="3 4">
    <name type="scientific">Melghirimyces algeriensis</name>
    <dbReference type="NCBI Taxonomy" id="910412"/>
    <lineage>
        <taxon>Bacteria</taxon>
        <taxon>Bacillati</taxon>
        <taxon>Bacillota</taxon>
        <taxon>Bacilli</taxon>
        <taxon>Bacillales</taxon>
        <taxon>Thermoactinomycetaceae</taxon>
        <taxon>Melghirimyces</taxon>
    </lineage>
</organism>
<evidence type="ECO:0000313" key="3">
    <source>
        <dbReference type="EMBL" id="SMO85817.1"/>
    </source>
</evidence>
<name>A0A521EPH0_9BACL</name>
<dbReference type="OrthoDB" id="2988547at2"/>
<evidence type="ECO:0000256" key="2">
    <source>
        <dbReference type="SAM" id="Phobius"/>
    </source>
</evidence>
<dbReference type="RefSeq" id="WP_142506333.1">
    <property type="nucleotide sequence ID" value="NZ_FXTI01000010.1"/>
</dbReference>
<keyword evidence="2" id="KW-0472">Membrane</keyword>
<evidence type="ECO:0000313" key="4">
    <source>
        <dbReference type="Proteomes" id="UP000315636"/>
    </source>
</evidence>
<proteinExistence type="predicted"/>
<dbReference type="Proteomes" id="UP000315636">
    <property type="component" value="Unassembled WGS sequence"/>
</dbReference>
<dbReference type="AlphaFoldDB" id="A0A521EPH0"/>
<feature type="transmembrane region" description="Helical" evidence="2">
    <location>
        <begin position="21"/>
        <end position="45"/>
    </location>
</feature>
<keyword evidence="2" id="KW-1133">Transmembrane helix</keyword>
<keyword evidence="4" id="KW-1185">Reference proteome</keyword>
<evidence type="ECO:0000256" key="1">
    <source>
        <dbReference type="SAM" id="MobiDB-lite"/>
    </source>
</evidence>
<reference evidence="3 4" key="1">
    <citation type="submission" date="2017-05" db="EMBL/GenBank/DDBJ databases">
        <authorList>
            <person name="Varghese N."/>
            <person name="Submissions S."/>
        </authorList>
    </citation>
    <scope>NUCLEOTIDE SEQUENCE [LARGE SCALE GENOMIC DNA]</scope>
    <source>
        <strain evidence="3 4">DSM 45474</strain>
    </source>
</reference>